<gene>
    <name evidence="1" type="ORF">EZS28_055479</name>
</gene>
<organism evidence="1 2">
    <name type="scientific">Streblomastix strix</name>
    <dbReference type="NCBI Taxonomy" id="222440"/>
    <lineage>
        <taxon>Eukaryota</taxon>
        <taxon>Metamonada</taxon>
        <taxon>Preaxostyla</taxon>
        <taxon>Oxymonadida</taxon>
        <taxon>Streblomastigidae</taxon>
        <taxon>Streblomastix</taxon>
    </lineage>
</organism>
<proteinExistence type="predicted"/>
<dbReference type="EMBL" id="SNRW01047588">
    <property type="protein sequence ID" value="KAA6315049.1"/>
    <property type="molecule type" value="Genomic_DNA"/>
</dbReference>
<evidence type="ECO:0000313" key="2">
    <source>
        <dbReference type="Proteomes" id="UP000324800"/>
    </source>
</evidence>
<reference evidence="1 2" key="1">
    <citation type="submission" date="2019-03" db="EMBL/GenBank/DDBJ databases">
        <title>Single cell metagenomics reveals metabolic interactions within the superorganism composed of flagellate Streblomastix strix and complex community of Bacteroidetes bacteria on its surface.</title>
        <authorList>
            <person name="Treitli S.C."/>
            <person name="Kolisko M."/>
            <person name="Husnik F."/>
            <person name="Keeling P."/>
            <person name="Hampl V."/>
        </authorList>
    </citation>
    <scope>NUCLEOTIDE SEQUENCE [LARGE SCALE GENOMIC DNA]</scope>
    <source>
        <strain evidence="1">ST1C</strain>
    </source>
</reference>
<dbReference type="AlphaFoldDB" id="A0A5J4Q1Y9"/>
<dbReference type="Proteomes" id="UP000324800">
    <property type="component" value="Unassembled WGS sequence"/>
</dbReference>
<name>A0A5J4Q1Y9_9EUKA</name>
<evidence type="ECO:0000313" key="1">
    <source>
        <dbReference type="EMBL" id="KAA6315049.1"/>
    </source>
</evidence>
<accession>A0A5J4Q1Y9</accession>
<protein>
    <submittedName>
        <fullName evidence="1">Uncharacterized protein</fullName>
    </submittedName>
</protein>
<comment type="caution">
    <text evidence="1">The sequence shown here is derived from an EMBL/GenBank/DDBJ whole genome shotgun (WGS) entry which is preliminary data.</text>
</comment>
<feature type="non-terminal residue" evidence="1">
    <location>
        <position position="32"/>
    </location>
</feature>
<sequence length="32" mass="3594">MKDHRMSVKAVHITYDGLECVSSRSGGQMLTR</sequence>